<dbReference type="GO" id="GO:0005886">
    <property type="term" value="C:plasma membrane"/>
    <property type="evidence" value="ECO:0007669"/>
    <property type="project" value="UniProtKB-SubCell"/>
</dbReference>
<dbReference type="EMBL" id="DYUE01000142">
    <property type="protein sequence ID" value="HJG91220.1"/>
    <property type="molecule type" value="Genomic_DNA"/>
</dbReference>
<proteinExistence type="predicted"/>
<gene>
    <name evidence="8" type="ORF">K8V81_05790</name>
</gene>
<protein>
    <submittedName>
        <fullName evidence="8">DUF3817 domain-containing protein</fullName>
    </submittedName>
</protein>
<dbReference type="InterPro" id="IPR023845">
    <property type="entry name" value="DUF3817_TM"/>
</dbReference>
<keyword evidence="3 6" id="KW-0812">Transmembrane</keyword>
<evidence type="ECO:0000313" key="8">
    <source>
        <dbReference type="EMBL" id="HJG91220.1"/>
    </source>
</evidence>
<name>A0A921SWU2_9MICO</name>
<keyword evidence="4 6" id="KW-1133">Transmembrane helix</keyword>
<keyword evidence="2" id="KW-1003">Cell membrane</keyword>
<evidence type="ECO:0000256" key="6">
    <source>
        <dbReference type="SAM" id="Phobius"/>
    </source>
</evidence>
<reference evidence="8" key="2">
    <citation type="submission" date="2021-09" db="EMBL/GenBank/DDBJ databases">
        <authorList>
            <person name="Gilroy R."/>
        </authorList>
    </citation>
    <scope>NUCLEOTIDE SEQUENCE</scope>
    <source>
        <strain evidence="8">ChiGjej5B5-22894</strain>
    </source>
</reference>
<evidence type="ECO:0000256" key="1">
    <source>
        <dbReference type="ARBA" id="ARBA00004651"/>
    </source>
</evidence>
<feature type="transmembrane region" description="Helical" evidence="6">
    <location>
        <begin position="67"/>
        <end position="89"/>
    </location>
</feature>
<organism evidence="8 9">
    <name type="scientific">Brachybacterium massiliense</name>
    <dbReference type="NCBI Taxonomy" id="1755098"/>
    <lineage>
        <taxon>Bacteria</taxon>
        <taxon>Bacillati</taxon>
        <taxon>Actinomycetota</taxon>
        <taxon>Actinomycetes</taxon>
        <taxon>Micrococcales</taxon>
        <taxon>Dermabacteraceae</taxon>
        <taxon>Brachybacterium</taxon>
    </lineage>
</organism>
<comment type="subcellular location">
    <subcellularLocation>
        <location evidence="1">Cell membrane</location>
        <topology evidence="1">Multi-pass membrane protein</topology>
    </subcellularLocation>
</comment>
<feature type="transmembrane region" description="Helical" evidence="6">
    <location>
        <begin position="31"/>
        <end position="55"/>
    </location>
</feature>
<sequence length="127" mass="13915">MNTPVTDALAQPVDGTVASSAGSSLVQRSPIGVLFAVVAFFEAFTWAGLLVGMFLKYVTGTTEMGVWLFGRLHGGAFMLYVVMTIVAAVSLRWKWWLALLALLAAIPPLVTVPLEIWLHRTGRLRRR</sequence>
<dbReference type="NCBIfam" id="TIGR03954">
    <property type="entry name" value="integ_memb_HG"/>
    <property type="match status" value="1"/>
</dbReference>
<feature type="domain" description="DUF3817" evidence="7">
    <location>
        <begin position="34"/>
        <end position="120"/>
    </location>
</feature>
<keyword evidence="5 6" id="KW-0472">Membrane</keyword>
<evidence type="ECO:0000256" key="5">
    <source>
        <dbReference type="ARBA" id="ARBA00023136"/>
    </source>
</evidence>
<dbReference type="PANTHER" id="PTHR40077:SF1">
    <property type="entry name" value="MEMBRANE PROTEIN"/>
    <property type="match status" value="1"/>
</dbReference>
<dbReference type="AlphaFoldDB" id="A0A921SWU2"/>
<evidence type="ECO:0000256" key="2">
    <source>
        <dbReference type="ARBA" id="ARBA00022475"/>
    </source>
</evidence>
<dbReference type="PANTHER" id="PTHR40077">
    <property type="entry name" value="MEMBRANE PROTEIN-RELATED"/>
    <property type="match status" value="1"/>
</dbReference>
<evidence type="ECO:0000259" key="7">
    <source>
        <dbReference type="Pfam" id="PF12823"/>
    </source>
</evidence>
<dbReference type="Pfam" id="PF12823">
    <property type="entry name" value="DUF3817"/>
    <property type="match status" value="1"/>
</dbReference>
<accession>A0A921SWU2</accession>
<evidence type="ECO:0000256" key="3">
    <source>
        <dbReference type="ARBA" id="ARBA00022692"/>
    </source>
</evidence>
<dbReference type="Proteomes" id="UP000742460">
    <property type="component" value="Unassembled WGS sequence"/>
</dbReference>
<evidence type="ECO:0000313" key="9">
    <source>
        <dbReference type="Proteomes" id="UP000742460"/>
    </source>
</evidence>
<comment type="caution">
    <text evidence="8">The sequence shown here is derived from an EMBL/GenBank/DDBJ whole genome shotgun (WGS) entry which is preliminary data.</text>
</comment>
<evidence type="ECO:0000256" key="4">
    <source>
        <dbReference type="ARBA" id="ARBA00022989"/>
    </source>
</evidence>
<reference evidence="8" key="1">
    <citation type="journal article" date="2021" name="PeerJ">
        <title>Extensive microbial diversity within the chicken gut microbiome revealed by metagenomics and culture.</title>
        <authorList>
            <person name="Gilroy R."/>
            <person name="Ravi A."/>
            <person name="Getino M."/>
            <person name="Pursley I."/>
            <person name="Horton D.L."/>
            <person name="Alikhan N.F."/>
            <person name="Baker D."/>
            <person name="Gharbi K."/>
            <person name="Hall N."/>
            <person name="Watson M."/>
            <person name="Adriaenssens E.M."/>
            <person name="Foster-Nyarko E."/>
            <person name="Jarju S."/>
            <person name="Secka A."/>
            <person name="Antonio M."/>
            <person name="Oren A."/>
            <person name="Chaudhuri R.R."/>
            <person name="La Ragione R."/>
            <person name="Hildebrand F."/>
            <person name="Pallen M.J."/>
        </authorList>
    </citation>
    <scope>NUCLEOTIDE SEQUENCE</scope>
    <source>
        <strain evidence="8">ChiGjej5B5-22894</strain>
    </source>
</reference>
<feature type="transmembrane region" description="Helical" evidence="6">
    <location>
        <begin position="95"/>
        <end position="118"/>
    </location>
</feature>